<dbReference type="PANTHER" id="PTHR30250:SF11">
    <property type="entry name" value="O-ANTIGEN TRANSPORTER-RELATED"/>
    <property type="match status" value="1"/>
</dbReference>
<keyword evidence="4 6" id="KW-1133">Transmembrane helix</keyword>
<name>A0A2R3IMX7_9PSED</name>
<organism evidence="7 8">
    <name type="scientific">Pseudomonas paraeruginosa</name>
    <dbReference type="NCBI Taxonomy" id="2994495"/>
    <lineage>
        <taxon>Bacteria</taxon>
        <taxon>Pseudomonadati</taxon>
        <taxon>Pseudomonadota</taxon>
        <taxon>Gammaproteobacteria</taxon>
        <taxon>Pseudomonadales</taxon>
        <taxon>Pseudomonadaceae</taxon>
        <taxon>Pseudomonas</taxon>
    </lineage>
</organism>
<dbReference type="GO" id="GO:0005886">
    <property type="term" value="C:plasma membrane"/>
    <property type="evidence" value="ECO:0007669"/>
    <property type="project" value="UniProtKB-SubCell"/>
</dbReference>
<dbReference type="AlphaFoldDB" id="A0A2R3IMX7"/>
<dbReference type="Proteomes" id="UP000238390">
    <property type="component" value="Chromosome"/>
</dbReference>
<keyword evidence="8" id="KW-1185">Reference proteome</keyword>
<evidence type="ECO:0000313" key="8">
    <source>
        <dbReference type="Proteomes" id="UP000238390"/>
    </source>
</evidence>
<feature type="transmembrane region" description="Helical" evidence="6">
    <location>
        <begin position="103"/>
        <end position="122"/>
    </location>
</feature>
<accession>A0A2R3IMX7</accession>
<evidence type="ECO:0000256" key="1">
    <source>
        <dbReference type="ARBA" id="ARBA00004651"/>
    </source>
</evidence>
<dbReference type="PANTHER" id="PTHR30250">
    <property type="entry name" value="PST FAMILY PREDICTED COLANIC ACID TRANSPORTER"/>
    <property type="match status" value="1"/>
</dbReference>
<keyword evidence="2" id="KW-1003">Cell membrane</keyword>
<evidence type="ECO:0000256" key="3">
    <source>
        <dbReference type="ARBA" id="ARBA00022692"/>
    </source>
</evidence>
<comment type="subcellular location">
    <subcellularLocation>
        <location evidence="1">Cell membrane</location>
        <topology evidence="1">Multi-pass membrane protein</topology>
    </subcellularLocation>
</comment>
<evidence type="ECO:0000256" key="2">
    <source>
        <dbReference type="ARBA" id="ARBA00022475"/>
    </source>
</evidence>
<feature type="transmembrane region" description="Helical" evidence="6">
    <location>
        <begin position="134"/>
        <end position="155"/>
    </location>
</feature>
<proteinExistence type="predicted"/>
<keyword evidence="3 6" id="KW-0812">Transmembrane</keyword>
<dbReference type="Pfam" id="PF01943">
    <property type="entry name" value="Polysacc_synt"/>
    <property type="match status" value="1"/>
</dbReference>
<feature type="transmembrane region" description="Helical" evidence="6">
    <location>
        <begin position="325"/>
        <end position="347"/>
    </location>
</feature>
<evidence type="ECO:0000256" key="4">
    <source>
        <dbReference type="ARBA" id="ARBA00022989"/>
    </source>
</evidence>
<feature type="transmembrane region" description="Helical" evidence="6">
    <location>
        <begin position="167"/>
        <end position="186"/>
    </location>
</feature>
<feature type="transmembrane region" description="Helical" evidence="6">
    <location>
        <begin position="78"/>
        <end position="97"/>
    </location>
</feature>
<feature type="transmembrane region" description="Helical" evidence="6">
    <location>
        <begin position="33"/>
        <end position="57"/>
    </location>
</feature>
<evidence type="ECO:0000256" key="5">
    <source>
        <dbReference type="ARBA" id="ARBA00023136"/>
    </source>
</evidence>
<evidence type="ECO:0000313" key="7">
    <source>
        <dbReference type="EMBL" id="AVK03259.1"/>
    </source>
</evidence>
<feature type="transmembrane region" description="Helical" evidence="6">
    <location>
        <begin position="7"/>
        <end position="27"/>
    </location>
</feature>
<feature type="transmembrane region" description="Helical" evidence="6">
    <location>
        <begin position="378"/>
        <end position="395"/>
    </location>
</feature>
<keyword evidence="5 6" id="KW-0472">Membrane</keyword>
<sequence length="409" mass="46751">MSRILNIGLRGLTLLNKFLLVFFLAHFMNAEDVGIYGLVAATIGYGVYIVGFEFYNYSNRELVIAPQSEWLPLIRDQFLLYLLIYVVTLPFIVTVFWGGWLPWPYFSIFVTLLLLEHIAQEFNRILVAASKQLLASVVLFVRSGIWCLVVILCMWFDPVFRSLQFTFYSWIISCLFACIIAIYQILRLGKLRGSRPVNWTWIRNGIKVALPFLLASLAIRGIYTFDKYFVDSISNLQVLGAYTIFVGMATAVLSFLDAGVFVFYIPRLIRSAKNESTHDFQKVMRELTINTVIVIFFLSVLCCFAGILISTWLSSPVYKENLDMLYWLLFASALYGLSTIPHLGLYAYGRDRPILHSQLCGFCVFILSAYLFSSSWGVNSIAVSMAISFFFIFAWKISAYFSFVKDANN</sequence>
<feature type="transmembrane region" description="Helical" evidence="6">
    <location>
        <begin position="287"/>
        <end position="313"/>
    </location>
</feature>
<dbReference type="InterPro" id="IPR002797">
    <property type="entry name" value="Polysacc_synth"/>
</dbReference>
<feature type="transmembrane region" description="Helical" evidence="6">
    <location>
        <begin position="354"/>
        <end position="372"/>
    </location>
</feature>
<dbReference type="EMBL" id="CP027169">
    <property type="protein sequence ID" value="AVK03259.1"/>
    <property type="molecule type" value="Genomic_DNA"/>
</dbReference>
<feature type="transmembrane region" description="Helical" evidence="6">
    <location>
        <begin position="243"/>
        <end position="266"/>
    </location>
</feature>
<reference evidence="7 8" key="1">
    <citation type="submission" date="2018-02" db="EMBL/GenBank/DDBJ databases">
        <title>FDA/CDC Antimicrobial Resistant Isolate Bank Genome Sequencing.</title>
        <authorList>
            <person name="Benahmed F.H."/>
            <person name="Lutgring J.D."/>
            <person name="Yoo B."/>
            <person name="Machado M."/>
            <person name="Brown A."/>
            <person name="McAllister G."/>
            <person name="Perry A."/>
            <person name="Halpin A.L."/>
            <person name="Vavikolanu K."/>
            <person name="Ott S."/>
            <person name="Zhao X."/>
            <person name="Tallon L.J."/>
            <person name="Sadzewicz L."/>
            <person name="Aluvathingal J."/>
            <person name="Nadendla S."/>
            <person name="Voskania-kordi A."/>
            <person name="Simonyan V."/>
            <person name="Patel J."/>
            <person name="Shawar R.M."/>
        </authorList>
    </citation>
    <scope>NUCLEOTIDE SEQUENCE [LARGE SCALE GENOMIC DNA]</scope>
    <source>
        <strain evidence="7 8">AR_0356</strain>
    </source>
</reference>
<evidence type="ECO:0000256" key="6">
    <source>
        <dbReference type="SAM" id="Phobius"/>
    </source>
</evidence>
<dbReference type="InterPro" id="IPR050833">
    <property type="entry name" value="Poly_Biosynth_Transport"/>
</dbReference>
<feature type="transmembrane region" description="Helical" evidence="6">
    <location>
        <begin position="206"/>
        <end position="223"/>
    </location>
</feature>
<gene>
    <name evidence="7" type="ORF">CSB93_3153</name>
</gene>
<protein>
    <submittedName>
        <fullName evidence="7">Polysaccharide biosynthesis family protein</fullName>
    </submittedName>
</protein>